<feature type="compositionally biased region" description="Basic and acidic residues" evidence="1">
    <location>
        <begin position="61"/>
        <end position="93"/>
    </location>
</feature>
<dbReference type="EMBL" id="JACEZU010000007">
    <property type="protein sequence ID" value="MBA5688330.1"/>
    <property type="molecule type" value="Genomic_DNA"/>
</dbReference>
<comment type="caution">
    <text evidence="3">The sequence shown here is derived from an EMBL/GenBank/DDBJ whole genome shotgun (WGS) entry which is preliminary data.</text>
</comment>
<gene>
    <name evidence="3" type="ORF">H3H39_14880</name>
</gene>
<evidence type="ECO:0000313" key="3">
    <source>
        <dbReference type="EMBL" id="MBA5688330.1"/>
    </source>
</evidence>
<dbReference type="RefSeq" id="WP_182154179.1">
    <property type="nucleotide sequence ID" value="NZ_JACEZU010000007.1"/>
</dbReference>
<name>A0A7W2FAX7_9BURK</name>
<accession>A0A7W2FAX7</accession>
<dbReference type="AlphaFoldDB" id="A0A7W2FAX7"/>
<feature type="chain" id="PRO_5031178431" evidence="2">
    <location>
        <begin position="22"/>
        <end position="107"/>
    </location>
</feature>
<keyword evidence="4" id="KW-1185">Reference proteome</keyword>
<evidence type="ECO:0000313" key="4">
    <source>
        <dbReference type="Proteomes" id="UP000573499"/>
    </source>
</evidence>
<feature type="region of interest" description="Disordered" evidence="1">
    <location>
        <begin position="61"/>
        <end position="107"/>
    </location>
</feature>
<feature type="signal peptide" evidence="2">
    <location>
        <begin position="1"/>
        <end position="21"/>
    </location>
</feature>
<organism evidence="3 4">
    <name type="scientific">Rugamonas apoptosis</name>
    <dbReference type="NCBI Taxonomy" id="2758570"/>
    <lineage>
        <taxon>Bacteria</taxon>
        <taxon>Pseudomonadati</taxon>
        <taxon>Pseudomonadota</taxon>
        <taxon>Betaproteobacteria</taxon>
        <taxon>Burkholderiales</taxon>
        <taxon>Oxalobacteraceae</taxon>
        <taxon>Telluria group</taxon>
        <taxon>Rugamonas</taxon>
    </lineage>
</organism>
<reference evidence="3 4" key="1">
    <citation type="submission" date="2020-07" db="EMBL/GenBank/DDBJ databases">
        <title>Novel species isolated from subtropical streams in China.</title>
        <authorList>
            <person name="Lu H."/>
        </authorList>
    </citation>
    <scope>NUCLEOTIDE SEQUENCE [LARGE SCALE GENOMIC DNA]</scope>
    <source>
        <strain evidence="3 4">LX47W</strain>
    </source>
</reference>
<dbReference type="Proteomes" id="UP000573499">
    <property type="component" value="Unassembled WGS sequence"/>
</dbReference>
<keyword evidence="2" id="KW-0732">Signal</keyword>
<evidence type="ECO:0000256" key="1">
    <source>
        <dbReference type="SAM" id="MobiDB-lite"/>
    </source>
</evidence>
<evidence type="ECO:0000256" key="2">
    <source>
        <dbReference type="SAM" id="SignalP"/>
    </source>
</evidence>
<sequence length="107" mass="11992">MKINKLLLTAALATLIAPAFAQSTTTPKVDARQERQEMRIEQGVNSGQLTARETLNLEKREAKIESDKEKAKADGKVTPQERAHLNKELDHTSNKIYRKKHNARTAG</sequence>
<proteinExistence type="predicted"/>
<feature type="compositionally biased region" description="Basic residues" evidence="1">
    <location>
        <begin position="96"/>
        <end position="107"/>
    </location>
</feature>
<protein>
    <submittedName>
        <fullName evidence="3">Uncharacterized protein</fullName>
    </submittedName>
</protein>